<organism evidence="5 6">
    <name type="scientific">Paenibacillus psychroresistens</name>
    <dbReference type="NCBI Taxonomy" id="1778678"/>
    <lineage>
        <taxon>Bacteria</taxon>
        <taxon>Bacillati</taxon>
        <taxon>Bacillota</taxon>
        <taxon>Bacilli</taxon>
        <taxon>Bacillales</taxon>
        <taxon>Paenibacillaceae</taxon>
        <taxon>Paenibacillus</taxon>
    </lineage>
</organism>
<keyword evidence="3" id="KW-0804">Transcription</keyword>
<name>A0A6B8RFW9_9BACL</name>
<keyword evidence="6" id="KW-1185">Reference proteome</keyword>
<dbReference type="GO" id="GO:0003700">
    <property type="term" value="F:DNA-binding transcription factor activity"/>
    <property type="evidence" value="ECO:0007669"/>
    <property type="project" value="InterPro"/>
</dbReference>
<accession>A0A6B8RFW9</accession>
<dbReference type="Proteomes" id="UP000426246">
    <property type="component" value="Chromosome"/>
</dbReference>
<dbReference type="GO" id="GO:0003677">
    <property type="term" value="F:DNA binding"/>
    <property type="evidence" value="ECO:0007669"/>
    <property type="project" value="UniProtKB-KW"/>
</dbReference>
<keyword evidence="1" id="KW-0805">Transcription regulation</keyword>
<dbReference type="Gene3D" id="1.10.10.10">
    <property type="entry name" value="Winged helix-like DNA-binding domain superfamily/Winged helix DNA-binding domain"/>
    <property type="match status" value="1"/>
</dbReference>
<reference evidence="6" key="1">
    <citation type="submission" date="2018-11" db="EMBL/GenBank/DDBJ databases">
        <title>Complete genome sequence of Paenibacillus sp. ML311-T8.</title>
        <authorList>
            <person name="Nam Y.-D."/>
            <person name="Kang J."/>
            <person name="Chung W.-H."/>
            <person name="Park Y.S."/>
        </authorList>
    </citation>
    <scope>NUCLEOTIDE SEQUENCE [LARGE SCALE GENOMIC DNA]</scope>
    <source>
        <strain evidence="6">ML311-T8</strain>
    </source>
</reference>
<dbReference type="Pfam" id="PF01022">
    <property type="entry name" value="HTH_5"/>
    <property type="match status" value="1"/>
</dbReference>
<sequence>MQPKDSTKIISPVKLQEVAKALSGDLRLRILEILGKQTLSVTQLMTELGVAQPTISINVQILEQAELITTSQGANREKLCSRVHDSLLLLLPSALGDALHEMEEIMMPIGMYTDCSITPTCGMAGKDGLIGSPDDPRSFYLPERSEAELLWFSESGFVEYRFPNPMPPGIELSALVLSAELCSEALGYDEDWPSDITVFINGKRLGTITSPGDYGKEKGSLTPSWWMPGSTQYGQLCEWRIDKVASFCNKEKVSDLQLQDLNLNFTKPITVRFEVEETAKNRRGLNLFGATFGNHSQAIKLSFVRERK</sequence>
<dbReference type="RefSeq" id="WP_155699319.1">
    <property type="nucleotide sequence ID" value="NZ_CP034235.1"/>
</dbReference>
<dbReference type="SUPFAM" id="SSF46785">
    <property type="entry name" value="Winged helix' DNA-binding domain"/>
    <property type="match status" value="1"/>
</dbReference>
<dbReference type="InterPro" id="IPR001845">
    <property type="entry name" value="HTH_ArsR_DNA-bd_dom"/>
</dbReference>
<dbReference type="AlphaFoldDB" id="A0A6B8RFW9"/>
<dbReference type="KEGG" id="ppsc:EHS13_05060"/>
<evidence type="ECO:0000256" key="1">
    <source>
        <dbReference type="ARBA" id="ARBA00023015"/>
    </source>
</evidence>
<keyword evidence="2" id="KW-0238">DNA-binding</keyword>
<dbReference type="InterPro" id="IPR036388">
    <property type="entry name" value="WH-like_DNA-bd_sf"/>
</dbReference>
<dbReference type="PANTHER" id="PTHR43132">
    <property type="entry name" value="ARSENICAL RESISTANCE OPERON REPRESSOR ARSR-RELATED"/>
    <property type="match status" value="1"/>
</dbReference>
<dbReference type="PANTHER" id="PTHR43132:SF2">
    <property type="entry name" value="ARSENICAL RESISTANCE OPERON REPRESSOR ARSR-RELATED"/>
    <property type="match status" value="1"/>
</dbReference>
<dbReference type="EMBL" id="CP034235">
    <property type="protein sequence ID" value="QGQ94318.1"/>
    <property type="molecule type" value="Genomic_DNA"/>
</dbReference>
<evidence type="ECO:0000259" key="4">
    <source>
        <dbReference type="SMART" id="SM00418"/>
    </source>
</evidence>
<proteinExistence type="predicted"/>
<gene>
    <name evidence="5" type="ORF">EHS13_05060</name>
</gene>
<dbReference type="OrthoDB" id="9781958at2"/>
<protein>
    <submittedName>
        <fullName evidence="5">ArsR family transcriptional regulator</fullName>
    </submittedName>
</protein>
<feature type="domain" description="HTH arsR-type" evidence="4">
    <location>
        <begin position="17"/>
        <end position="96"/>
    </location>
</feature>
<dbReference type="InterPro" id="IPR051011">
    <property type="entry name" value="Metal_resp_trans_reg"/>
</dbReference>
<evidence type="ECO:0000256" key="3">
    <source>
        <dbReference type="ARBA" id="ARBA00023163"/>
    </source>
</evidence>
<dbReference type="InterPro" id="IPR036390">
    <property type="entry name" value="WH_DNA-bd_sf"/>
</dbReference>
<dbReference type="InterPro" id="IPR011991">
    <property type="entry name" value="ArsR-like_HTH"/>
</dbReference>
<dbReference type="SMART" id="SM00418">
    <property type="entry name" value="HTH_ARSR"/>
    <property type="match status" value="1"/>
</dbReference>
<evidence type="ECO:0000313" key="6">
    <source>
        <dbReference type="Proteomes" id="UP000426246"/>
    </source>
</evidence>
<evidence type="ECO:0000256" key="2">
    <source>
        <dbReference type="ARBA" id="ARBA00023125"/>
    </source>
</evidence>
<evidence type="ECO:0000313" key="5">
    <source>
        <dbReference type="EMBL" id="QGQ94318.1"/>
    </source>
</evidence>
<dbReference type="CDD" id="cd00090">
    <property type="entry name" value="HTH_ARSR"/>
    <property type="match status" value="1"/>
</dbReference>